<evidence type="ECO:0000313" key="3">
    <source>
        <dbReference type="EMBL" id="HFZ08647.1"/>
    </source>
</evidence>
<dbReference type="SUPFAM" id="SSF51735">
    <property type="entry name" value="NAD(P)-binding Rossmann-fold domains"/>
    <property type="match status" value="1"/>
</dbReference>
<dbReference type="AlphaFoldDB" id="A0A7V3J9M6"/>
<dbReference type="Gene3D" id="3.90.25.10">
    <property type="entry name" value="UDP-galactose 4-epimerase, domain 1"/>
    <property type="match status" value="1"/>
</dbReference>
<dbReference type="CDD" id="cd05252">
    <property type="entry name" value="CDP_GD_SDR_e"/>
    <property type="match status" value="1"/>
</dbReference>
<accession>A0A7V3J9M6</accession>
<dbReference type="EMBL" id="DTGG01000022">
    <property type="protein sequence ID" value="HFZ08647.1"/>
    <property type="molecule type" value="Genomic_DNA"/>
</dbReference>
<dbReference type="InterPro" id="IPR013445">
    <property type="entry name" value="CDP_4_6_deHydtase"/>
</dbReference>
<keyword evidence="3" id="KW-0456">Lyase</keyword>
<dbReference type="NCBIfam" id="TIGR02622">
    <property type="entry name" value="CDP_4_6_dhtase"/>
    <property type="match status" value="1"/>
</dbReference>
<name>A0A7V3J9M6_UNCC3</name>
<evidence type="ECO:0000256" key="1">
    <source>
        <dbReference type="ARBA" id="ARBA00007637"/>
    </source>
</evidence>
<comment type="caution">
    <text evidence="3">The sequence shown here is derived from an EMBL/GenBank/DDBJ whole genome shotgun (WGS) entry which is preliminary data.</text>
</comment>
<gene>
    <name evidence="3" type="primary">rfbG</name>
    <name evidence="3" type="ORF">ENV41_00735</name>
</gene>
<dbReference type="Pfam" id="PF01370">
    <property type="entry name" value="Epimerase"/>
    <property type="match status" value="1"/>
</dbReference>
<dbReference type="InterPro" id="IPR036291">
    <property type="entry name" value="NAD(P)-bd_dom_sf"/>
</dbReference>
<sequence length="374" mass="42540">MDFWRNKRVFVTGHTGFKGSWLCLWLHMLGAKVTGYALEPPTKPNLFELGQIDKLVKSIIADVRDIKTLKKAMLAAKPEIVIHMAAQPIVRESYKVPVETFSTNVMGTVNVLEAARACKSVKVVINVTTDKVYENINRVKGQGARGRGFVEDDPLGGYDPYSSSKACSELVAQAYQRSYGMNIATARAGNVIGGGDWAVDRLVPDFVRSILKGKKLIIRHPKAVRPWQFVLDPLYGYLLLAEKLYRYPSKYVGAWNFGPDPRDTRSVEWLVKYFCLLWGKGASYGLDKRKHPHETEYLILDPSKARKYLGWKPKWHLEKALEKVVEWVKAYQKGEDMKSVCFQQIKEYCRNWKPANELRGLQFGSRDVQSQASC</sequence>
<evidence type="ECO:0000259" key="2">
    <source>
        <dbReference type="Pfam" id="PF01370"/>
    </source>
</evidence>
<feature type="domain" description="NAD-dependent epimerase/dehydratase" evidence="2">
    <location>
        <begin position="9"/>
        <end position="244"/>
    </location>
</feature>
<dbReference type="PANTHER" id="PTHR43000">
    <property type="entry name" value="DTDP-D-GLUCOSE 4,6-DEHYDRATASE-RELATED"/>
    <property type="match status" value="1"/>
</dbReference>
<dbReference type="EC" id="4.2.1.45" evidence="3"/>
<organism evidence="3">
    <name type="scientific">candidate division CPR3 bacterium</name>
    <dbReference type="NCBI Taxonomy" id="2268181"/>
    <lineage>
        <taxon>Bacteria</taxon>
        <taxon>Bacteria division CPR3</taxon>
    </lineage>
</organism>
<dbReference type="InterPro" id="IPR001509">
    <property type="entry name" value="Epimerase_deHydtase"/>
</dbReference>
<dbReference type="GO" id="GO:0047733">
    <property type="term" value="F:CDP-glucose 4,6-dehydratase activity"/>
    <property type="evidence" value="ECO:0007669"/>
    <property type="project" value="UniProtKB-EC"/>
</dbReference>
<protein>
    <submittedName>
        <fullName evidence="3">CDP-glucose 4,6-dehydratase</fullName>
        <ecNumber evidence="3">4.2.1.45</ecNumber>
    </submittedName>
</protein>
<dbReference type="Gene3D" id="3.40.50.720">
    <property type="entry name" value="NAD(P)-binding Rossmann-like Domain"/>
    <property type="match status" value="1"/>
</dbReference>
<reference evidence="3" key="1">
    <citation type="journal article" date="2020" name="mSystems">
        <title>Genome- and Community-Level Interaction Insights into Carbon Utilization and Element Cycling Functions of Hydrothermarchaeota in Hydrothermal Sediment.</title>
        <authorList>
            <person name="Zhou Z."/>
            <person name="Liu Y."/>
            <person name="Xu W."/>
            <person name="Pan J."/>
            <person name="Luo Z.H."/>
            <person name="Li M."/>
        </authorList>
    </citation>
    <scope>NUCLEOTIDE SEQUENCE [LARGE SCALE GENOMIC DNA]</scope>
    <source>
        <strain evidence="3">SpSt-757</strain>
    </source>
</reference>
<comment type="similarity">
    <text evidence="1">Belongs to the NAD(P)-dependent epimerase/dehydratase family.</text>
</comment>
<proteinExistence type="inferred from homology"/>